<evidence type="ECO:0000313" key="3">
    <source>
        <dbReference type="Proteomes" id="UP000054047"/>
    </source>
</evidence>
<name>A0A0C2H6C7_9BILA</name>
<dbReference type="Proteomes" id="UP000054047">
    <property type="component" value="Unassembled WGS sequence"/>
</dbReference>
<dbReference type="OrthoDB" id="5869380at2759"/>
<dbReference type="Gene3D" id="3.10.20.90">
    <property type="entry name" value="Phosphatidylinositol 3-kinase Catalytic Subunit, Chain A, domain 1"/>
    <property type="match status" value="1"/>
</dbReference>
<evidence type="ECO:0000313" key="2">
    <source>
        <dbReference type="EMBL" id="KIH69405.1"/>
    </source>
</evidence>
<dbReference type="InterPro" id="IPR000341">
    <property type="entry name" value="PI3K_Ras-bd_dom"/>
</dbReference>
<evidence type="ECO:0000259" key="1">
    <source>
        <dbReference type="PROSITE" id="PS51546"/>
    </source>
</evidence>
<gene>
    <name evidence="2" type="ORF">ANCDUO_00253</name>
</gene>
<dbReference type="SUPFAM" id="SSF54236">
    <property type="entry name" value="Ubiquitin-like"/>
    <property type="match status" value="1"/>
</dbReference>
<dbReference type="AlphaFoldDB" id="A0A0C2H6C7"/>
<dbReference type="InterPro" id="IPR029071">
    <property type="entry name" value="Ubiquitin-like_domsf"/>
</dbReference>
<reference evidence="2 3" key="1">
    <citation type="submission" date="2013-12" db="EMBL/GenBank/DDBJ databases">
        <title>Draft genome of the parsitic nematode Ancylostoma duodenale.</title>
        <authorList>
            <person name="Mitreva M."/>
        </authorList>
    </citation>
    <scope>NUCLEOTIDE SEQUENCE [LARGE SCALE GENOMIC DNA]</scope>
    <source>
        <strain evidence="2 3">Zhejiang</strain>
    </source>
</reference>
<dbReference type="PROSITE" id="PS51546">
    <property type="entry name" value="PI3K_RBD"/>
    <property type="match status" value="1"/>
</dbReference>
<proteinExistence type="predicted"/>
<dbReference type="Pfam" id="PF00794">
    <property type="entry name" value="PI3K_rbd"/>
    <property type="match status" value="1"/>
</dbReference>
<feature type="domain" description="PI3K-RBD" evidence="1">
    <location>
        <begin position="14"/>
        <end position="107"/>
    </location>
</feature>
<accession>A0A0C2H6C7</accession>
<keyword evidence="3" id="KW-1185">Reference proteome</keyword>
<dbReference type="EMBL" id="KN726163">
    <property type="protein sequence ID" value="KIH69405.1"/>
    <property type="molecule type" value="Genomic_DNA"/>
</dbReference>
<organism evidence="2 3">
    <name type="scientific">Ancylostoma duodenale</name>
    <dbReference type="NCBI Taxonomy" id="51022"/>
    <lineage>
        <taxon>Eukaryota</taxon>
        <taxon>Metazoa</taxon>
        <taxon>Ecdysozoa</taxon>
        <taxon>Nematoda</taxon>
        <taxon>Chromadorea</taxon>
        <taxon>Rhabditida</taxon>
        <taxon>Rhabditina</taxon>
        <taxon>Rhabditomorpha</taxon>
        <taxon>Strongyloidea</taxon>
        <taxon>Ancylostomatidae</taxon>
        <taxon>Ancylostomatinae</taxon>
        <taxon>Ancylostoma</taxon>
    </lineage>
</organism>
<sequence>MSPIADYMTTTAKSIKVVVSKDYTWQHSDQVELAFTCATETLVELLVTQLLTDLLSELELSDGVPVERFGLKIFGLDEFLPKTSALGHNLYVGNCILHGKDVKLEVR</sequence>
<protein>
    <recommendedName>
        <fullName evidence="1">PI3K-RBD domain-containing protein</fullName>
    </recommendedName>
</protein>
<dbReference type="SMART" id="SM00144">
    <property type="entry name" value="PI3K_rbd"/>
    <property type="match status" value="1"/>
</dbReference>